<evidence type="ECO:0000256" key="1">
    <source>
        <dbReference type="ARBA" id="ARBA00022692"/>
    </source>
</evidence>
<protein>
    <recommendedName>
        <fullName evidence="12">Methyl-accepting chemotaxis protein</fullName>
    </recommendedName>
</protein>
<feature type="region of interest" description="Disordered" evidence="6">
    <location>
        <begin position="310"/>
        <end position="342"/>
    </location>
</feature>
<evidence type="ECO:0000313" key="10">
    <source>
        <dbReference type="EMBL" id="GMA38252.1"/>
    </source>
</evidence>
<dbReference type="RefSeq" id="WP_284302340.1">
    <property type="nucleotide sequence ID" value="NZ_BSUO01000001.1"/>
</dbReference>
<dbReference type="EMBL" id="BSUO01000001">
    <property type="protein sequence ID" value="GMA38252.1"/>
    <property type="molecule type" value="Genomic_DNA"/>
</dbReference>
<name>A0ABQ6IM28_9MICO</name>
<keyword evidence="2 7" id="KW-1133">Transmembrane helix</keyword>
<dbReference type="SMART" id="SM00304">
    <property type="entry name" value="HAMP"/>
    <property type="match status" value="1"/>
</dbReference>
<feature type="domain" description="HAMP" evidence="9">
    <location>
        <begin position="238"/>
        <end position="290"/>
    </location>
</feature>
<keyword evidence="3 5" id="KW-0807">Transducer</keyword>
<evidence type="ECO:0000256" key="6">
    <source>
        <dbReference type="SAM" id="MobiDB-lite"/>
    </source>
</evidence>
<evidence type="ECO:0000256" key="3">
    <source>
        <dbReference type="ARBA" id="ARBA00023224"/>
    </source>
</evidence>
<dbReference type="SUPFAM" id="SSF58104">
    <property type="entry name" value="Methyl-accepting chemotaxis protein (MCP) signaling domain"/>
    <property type="match status" value="1"/>
</dbReference>
<reference evidence="11" key="1">
    <citation type="journal article" date="2019" name="Int. J. Syst. Evol. Microbiol.">
        <title>The Global Catalogue of Microorganisms (GCM) 10K type strain sequencing project: providing services to taxonomists for standard genome sequencing and annotation.</title>
        <authorList>
            <consortium name="The Broad Institute Genomics Platform"/>
            <consortium name="The Broad Institute Genome Sequencing Center for Infectious Disease"/>
            <person name="Wu L."/>
            <person name="Ma J."/>
        </authorList>
    </citation>
    <scope>NUCLEOTIDE SEQUENCE [LARGE SCALE GENOMIC DNA]</scope>
    <source>
        <strain evidence="11">NBRC 113072</strain>
    </source>
</reference>
<feature type="region of interest" description="Disordered" evidence="6">
    <location>
        <begin position="1"/>
        <end position="20"/>
    </location>
</feature>
<gene>
    <name evidence="10" type="ORF">GCM10025883_02970</name>
</gene>
<dbReference type="PANTHER" id="PTHR32089">
    <property type="entry name" value="METHYL-ACCEPTING CHEMOTAXIS PROTEIN MCPB"/>
    <property type="match status" value="1"/>
</dbReference>
<dbReference type="InterPro" id="IPR004090">
    <property type="entry name" value="Chemotax_Me-accpt_rcpt"/>
</dbReference>
<dbReference type="InterPro" id="IPR003660">
    <property type="entry name" value="HAMP_dom"/>
</dbReference>
<feature type="transmembrane region" description="Helical" evidence="7">
    <location>
        <begin position="216"/>
        <end position="236"/>
    </location>
</feature>
<feature type="compositionally biased region" description="Low complexity" evidence="6">
    <location>
        <begin position="310"/>
        <end position="328"/>
    </location>
</feature>
<sequence length="553" mass="57115">MPATVSSTPGGTTSAEPGRGSRLGVRGEFLLVGLAGAIAAALVAGIALVNVGHMRSLTEEMRRIEIAQAQIQDIRFANGDVSGWQLGAAWTANASGGAVGADPENKYRKNFLAYGKELQQKIAGFPTADLNEGERAQLTKLNDLWTRYLAFDGPIAAEWAKNNDAGVAAGDEILRSQALPMYGEILDATDALAKSVDARSAQAAQAAADAAALARLLIVVTSLLALVAIAALALWISRRFITALRSVRESLLAMGDGDLTVPAEATTNDEVGEMATAAEQTRVSMNKVIGEVATAASGVASASEELRASSDSLQSASQSSVRQAQDAQKSAEEVSRNVDTVAAGTEEMTASIREISKSANDAAGVASQAVSVADRTTDTVGKLGESSIEIGNVIKTITSIAEQTNLLALNATIEAARAGEAGKGFAVVANEVKDLAQETSKATEDIGRRVEAIQLDTEAAVAAISEISAIIAQINDTQSTIASAVEEQTATTNEMGRNVQDAASGSSEIARSLVGVSQAAGGATTTVEHTNRSAGDLAQRASELQALVGRFRY</sequence>
<dbReference type="SMART" id="SM00283">
    <property type="entry name" value="MA"/>
    <property type="match status" value="1"/>
</dbReference>
<keyword evidence="7" id="KW-0472">Membrane</keyword>
<comment type="similarity">
    <text evidence="4">Belongs to the methyl-accepting chemotaxis (MCP) protein family.</text>
</comment>
<feature type="domain" description="Methyl-accepting transducer" evidence="8">
    <location>
        <begin position="295"/>
        <end position="538"/>
    </location>
</feature>
<dbReference type="PANTHER" id="PTHR32089:SF112">
    <property type="entry name" value="LYSOZYME-LIKE PROTEIN-RELATED"/>
    <property type="match status" value="1"/>
</dbReference>
<evidence type="ECO:0000256" key="5">
    <source>
        <dbReference type="PROSITE-ProRule" id="PRU00284"/>
    </source>
</evidence>
<dbReference type="CDD" id="cd06225">
    <property type="entry name" value="HAMP"/>
    <property type="match status" value="1"/>
</dbReference>
<dbReference type="Pfam" id="PF00672">
    <property type="entry name" value="HAMP"/>
    <property type="match status" value="1"/>
</dbReference>
<evidence type="ECO:0000256" key="2">
    <source>
        <dbReference type="ARBA" id="ARBA00022989"/>
    </source>
</evidence>
<accession>A0ABQ6IM28</accession>
<evidence type="ECO:0008006" key="12">
    <source>
        <dbReference type="Google" id="ProtNLM"/>
    </source>
</evidence>
<evidence type="ECO:0000256" key="7">
    <source>
        <dbReference type="SAM" id="Phobius"/>
    </source>
</evidence>
<evidence type="ECO:0000313" key="11">
    <source>
        <dbReference type="Proteomes" id="UP001157126"/>
    </source>
</evidence>
<dbReference type="Pfam" id="PF00015">
    <property type="entry name" value="MCPsignal"/>
    <property type="match status" value="1"/>
</dbReference>
<dbReference type="Gene3D" id="1.10.287.950">
    <property type="entry name" value="Methyl-accepting chemotaxis protein"/>
    <property type="match status" value="1"/>
</dbReference>
<dbReference type="InterPro" id="IPR004089">
    <property type="entry name" value="MCPsignal_dom"/>
</dbReference>
<keyword evidence="1 7" id="KW-0812">Transmembrane</keyword>
<keyword evidence="11" id="KW-1185">Reference proteome</keyword>
<feature type="compositionally biased region" description="Polar residues" evidence="6">
    <location>
        <begin position="1"/>
        <end position="15"/>
    </location>
</feature>
<proteinExistence type="inferred from homology"/>
<evidence type="ECO:0000256" key="4">
    <source>
        <dbReference type="ARBA" id="ARBA00029447"/>
    </source>
</evidence>
<dbReference type="PRINTS" id="PR00260">
    <property type="entry name" value="CHEMTRNSDUCR"/>
</dbReference>
<dbReference type="PROSITE" id="PS50111">
    <property type="entry name" value="CHEMOTAXIS_TRANSDUC_2"/>
    <property type="match status" value="1"/>
</dbReference>
<organism evidence="10 11">
    <name type="scientific">Mobilicoccus caccae</name>
    <dbReference type="NCBI Taxonomy" id="1859295"/>
    <lineage>
        <taxon>Bacteria</taxon>
        <taxon>Bacillati</taxon>
        <taxon>Actinomycetota</taxon>
        <taxon>Actinomycetes</taxon>
        <taxon>Micrococcales</taxon>
        <taxon>Dermatophilaceae</taxon>
        <taxon>Mobilicoccus</taxon>
    </lineage>
</organism>
<dbReference type="Proteomes" id="UP001157126">
    <property type="component" value="Unassembled WGS sequence"/>
</dbReference>
<comment type="caution">
    <text evidence="10">The sequence shown here is derived from an EMBL/GenBank/DDBJ whole genome shotgun (WGS) entry which is preliminary data.</text>
</comment>
<evidence type="ECO:0000259" key="9">
    <source>
        <dbReference type="PROSITE" id="PS50885"/>
    </source>
</evidence>
<evidence type="ECO:0000259" key="8">
    <source>
        <dbReference type="PROSITE" id="PS50111"/>
    </source>
</evidence>
<feature type="transmembrane region" description="Helical" evidence="7">
    <location>
        <begin position="29"/>
        <end position="52"/>
    </location>
</feature>
<dbReference type="PROSITE" id="PS50885">
    <property type="entry name" value="HAMP"/>
    <property type="match status" value="1"/>
</dbReference>